<dbReference type="RefSeq" id="WP_272747481.1">
    <property type="nucleotide sequence ID" value="NZ_JAQQKX010000004.1"/>
</dbReference>
<keyword evidence="4 10" id="KW-0133">Cell shape</keyword>
<dbReference type="Proteomes" id="UP001214854">
    <property type="component" value="Unassembled WGS sequence"/>
</dbReference>
<feature type="transmembrane region" description="Helical" evidence="10">
    <location>
        <begin position="150"/>
        <end position="174"/>
    </location>
</feature>
<feature type="transmembrane region" description="Helical" evidence="10">
    <location>
        <begin position="181"/>
        <end position="202"/>
    </location>
</feature>
<keyword evidence="10 11" id="KW-0813">Transport</keyword>
<keyword evidence="5 10" id="KW-0573">Peptidoglycan synthesis</keyword>
<feature type="transmembrane region" description="Helical" evidence="10">
    <location>
        <begin position="296"/>
        <end position="313"/>
    </location>
</feature>
<dbReference type="InterPro" id="IPR004268">
    <property type="entry name" value="MurJ"/>
</dbReference>
<organism evidence="13 14">
    <name type="scientific">Asticcacaulis aquaticus</name>
    <dbReference type="NCBI Taxonomy" id="2984212"/>
    <lineage>
        <taxon>Bacteria</taxon>
        <taxon>Pseudomonadati</taxon>
        <taxon>Pseudomonadota</taxon>
        <taxon>Alphaproteobacteria</taxon>
        <taxon>Caulobacterales</taxon>
        <taxon>Caulobacteraceae</taxon>
        <taxon>Asticcacaulis</taxon>
    </lineage>
</organism>
<dbReference type="CDD" id="cd13123">
    <property type="entry name" value="MATE_MurJ_like"/>
    <property type="match status" value="1"/>
</dbReference>
<accession>A0ABT5HSH2</accession>
<dbReference type="PANTHER" id="PTHR47019:SF1">
    <property type="entry name" value="LIPID II FLIPPASE MURJ"/>
    <property type="match status" value="1"/>
</dbReference>
<dbReference type="InterPro" id="IPR051050">
    <property type="entry name" value="Lipid_II_flippase_MurJ/MviN"/>
</dbReference>
<evidence type="ECO:0000313" key="14">
    <source>
        <dbReference type="Proteomes" id="UP001214854"/>
    </source>
</evidence>
<evidence type="ECO:0000256" key="3">
    <source>
        <dbReference type="ARBA" id="ARBA00022692"/>
    </source>
</evidence>
<feature type="transmembrane region" description="Helical" evidence="10">
    <location>
        <begin position="375"/>
        <end position="396"/>
    </location>
</feature>
<keyword evidence="3 10" id="KW-0812">Transmembrane</keyword>
<evidence type="ECO:0000256" key="7">
    <source>
        <dbReference type="ARBA" id="ARBA00023136"/>
    </source>
</evidence>
<dbReference type="EMBL" id="JAQQKX010000004">
    <property type="protein sequence ID" value="MDC7682999.1"/>
    <property type="molecule type" value="Genomic_DNA"/>
</dbReference>
<comment type="pathway">
    <text evidence="10">Cell wall biogenesis; peptidoglycan biosynthesis.</text>
</comment>
<keyword evidence="7 10" id="KW-0472">Membrane</keyword>
<evidence type="ECO:0000256" key="2">
    <source>
        <dbReference type="ARBA" id="ARBA00022475"/>
    </source>
</evidence>
<dbReference type="PANTHER" id="PTHR47019">
    <property type="entry name" value="LIPID II FLIPPASE MURJ"/>
    <property type="match status" value="1"/>
</dbReference>
<evidence type="ECO:0000256" key="12">
    <source>
        <dbReference type="SAM" id="MobiDB-lite"/>
    </source>
</evidence>
<evidence type="ECO:0000256" key="6">
    <source>
        <dbReference type="ARBA" id="ARBA00022989"/>
    </source>
</evidence>
<dbReference type="NCBIfam" id="TIGR01695">
    <property type="entry name" value="murJ_mviN"/>
    <property type="match status" value="1"/>
</dbReference>
<evidence type="ECO:0000256" key="9">
    <source>
        <dbReference type="ARBA" id="ARBA00061532"/>
    </source>
</evidence>
<gene>
    <name evidence="10 13" type="primary">murJ</name>
    <name evidence="13" type="ORF">PQU92_06910</name>
</gene>
<evidence type="ECO:0000256" key="4">
    <source>
        <dbReference type="ARBA" id="ARBA00022960"/>
    </source>
</evidence>
<comment type="subcellular location">
    <subcellularLocation>
        <location evidence="10">Cell inner membrane</location>
        <topology evidence="10">Multi-pass membrane protein</topology>
    </subcellularLocation>
    <subcellularLocation>
        <location evidence="1">Cell membrane</location>
        <topology evidence="1">Multi-pass membrane protein</topology>
    </subcellularLocation>
</comment>
<protein>
    <recommendedName>
        <fullName evidence="10">Probable lipid II flippase MurJ</fullName>
    </recommendedName>
</protein>
<keyword evidence="2 10" id="KW-1003">Cell membrane</keyword>
<feature type="transmembrane region" description="Helical" evidence="10">
    <location>
        <begin position="111"/>
        <end position="130"/>
    </location>
</feature>
<feature type="transmembrane region" description="Helical" evidence="10">
    <location>
        <begin position="464"/>
        <end position="488"/>
    </location>
</feature>
<evidence type="ECO:0000256" key="8">
    <source>
        <dbReference type="ARBA" id="ARBA00060041"/>
    </source>
</evidence>
<feature type="region of interest" description="Disordered" evidence="12">
    <location>
        <begin position="1"/>
        <end position="24"/>
    </location>
</feature>
<feature type="transmembrane region" description="Helical" evidence="10">
    <location>
        <begin position="252"/>
        <end position="276"/>
    </location>
</feature>
<keyword evidence="14" id="KW-1185">Reference proteome</keyword>
<feature type="transmembrane region" description="Helical" evidence="10">
    <location>
        <begin position="508"/>
        <end position="529"/>
    </location>
</feature>
<proteinExistence type="inferred from homology"/>
<feature type="transmembrane region" description="Helical" evidence="10">
    <location>
        <begin position="333"/>
        <end position="355"/>
    </location>
</feature>
<feature type="transmembrane region" description="Helical" evidence="10">
    <location>
        <begin position="433"/>
        <end position="452"/>
    </location>
</feature>
<keyword evidence="10 11" id="KW-0961">Cell wall biogenesis/degradation</keyword>
<dbReference type="PIRSF" id="PIRSF002869">
    <property type="entry name" value="MviN"/>
    <property type="match status" value="1"/>
</dbReference>
<keyword evidence="10" id="KW-0997">Cell inner membrane</keyword>
<dbReference type="HAMAP" id="MF_02078">
    <property type="entry name" value="MurJ_MviN"/>
    <property type="match status" value="1"/>
</dbReference>
<feature type="transmembrane region" description="Helical" evidence="10">
    <location>
        <begin position="408"/>
        <end position="427"/>
    </location>
</feature>
<keyword evidence="6 10" id="KW-1133">Transmembrane helix</keyword>
<evidence type="ECO:0000256" key="10">
    <source>
        <dbReference type="HAMAP-Rule" id="MF_02078"/>
    </source>
</evidence>
<name>A0ABT5HSH2_9CAUL</name>
<comment type="function">
    <text evidence="8 10 11">Involved in peptidoglycan biosynthesis. Transports lipid-linked peptidoglycan precursors from the inner to the outer leaflet of the cytoplasmic membrane.</text>
</comment>
<feature type="compositionally biased region" description="Pro residues" evidence="12">
    <location>
        <begin position="9"/>
        <end position="18"/>
    </location>
</feature>
<feature type="transmembrane region" description="Helical" evidence="10">
    <location>
        <begin position="208"/>
        <end position="231"/>
    </location>
</feature>
<evidence type="ECO:0000256" key="1">
    <source>
        <dbReference type="ARBA" id="ARBA00004651"/>
    </source>
</evidence>
<comment type="similarity">
    <text evidence="9 10 11">Belongs to the MurJ/MviN family.</text>
</comment>
<sequence length="541" mass="57291">MSDSSASPPLEPQSPKPQSPKTQSVARSSLVFGGVTLISRVMGFARDLVITAAMGASGNIAADAYSTALQFPNLFRRIFAEGAFTAAFVPAYSATLEKDGPEAADRLARDAMATITLVAIVLSVIAQIFMPQIMAVFSEGYAENPEKMRLTVILTQITMPYLPCMTMVALLSGVLNARGRFALSALAPTLLNLFMLIFVWFARDPVTAAFAASWAVIAAGLAQAALLVWGCRKTGAKIGLARPTLTPEIRNLLILAVPGAMAAAATQINVFVSSWLASAIDGARTWLNVADRLYQLPLGLVGVAIGVALLPALSRSVQAGDHERSQSVMDEAVLLSMALTLPAAAAIIAMPFFLIDGLYTRGEFLTHDAVETASALLHYGWGVPAFVLARVLTPAFFARKDTFGPMKFAVVSVIVNLACGLTLFPIIGVAGLAIGTSAAAWVNVFLMLFTLAHRKTWVLGKRAGIGLIKVLISGGLMGAFCAACSYYRPLVESPIVSIIPHGTKEIAIVAVCFAGLLLYIAFLFITRAIRPSDIKKALKKG</sequence>
<dbReference type="Pfam" id="PF03023">
    <property type="entry name" value="MurJ"/>
    <property type="match status" value="1"/>
</dbReference>
<dbReference type="PRINTS" id="PR01806">
    <property type="entry name" value="VIRFACTRMVIN"/>
</dbReference>
<reference evidence="13 14" key="1">
    <citation type="submission" date="2023-01" db="EMBL/GenBank/DDBJ databases">
        <title>Novel species of the genus Asticcacaulis isolated from rivers.</title>
        <authorList>
            <person name="Lu H."/>
        </authorList>
    </citation>
    <scope>NUCLEOTIDE SEQUENCE [LARGE SCALE GENOMIC DNA]</scope>
    <source>
        <strain evidence="13 14">BYS171W</strain>
    </source>
</reference>
<evidence type="ECO:0000313" key="13">
    <source>
        <dbReference type="EMBL" id="MDC7682999.1"/>
    </source>
</evidence>
<evidence type="ECO:0000256" key="11">
    <source>
        <dbReference type="PIRNR" id="PIRNR002869"/>
    </source>
</evidence>
<comment type="caution">
    <text evidence="13">The sequence shown here is derived from an EMBL/GenBank/DDBJ whole genome shotgun (WGS) entry which is preliminary data.</text>
</comment>
<evidence type="ECO:0000256" key="5">
    <source>
        <dbReference type="ARBA" id="ARBA00022984"/>
    </source>
</evidence>